<gene>
    <name evidence="2" type="ORF">PC129_g6534</name>
</gene>
<sequence length="49" mass="5431">MNFLRISVVGLAFLLSAVAISAKEDAVQESNRYFDRTSNPYHRGRATGT</sequence>
<feature type="signal peptide" evidence="1">
    <location>
        <begin position="1"/>
        <end position="22"/>
    </location>
</feature>
<evidence type="ECO:0008006" key="4">
    <source>
        <dbReference type="Google" id="ProtNLM"/>
    </source>
</evidence>
<comment type="caution">
    <text evidence="2">The sequence shown here is derived from an EMBL/GenBank/DDBJ whole genome shotgun (WGS) entry which is preliminary data.</text>
</comment>
<keyword evidence="1" id="KW-0732">Signal</keyword>
<accession>A0A8T1ICM1</accession>
<protein>
    <recommendedName>
        <fullName evidence="4">RxLR effector protein</fullName>
    </recommendedName>
</protein>
<evidence type="ECO:0000256" key="1">
    <source>
        <dbReference type="SAM" id="SignalP"/>
    </source>
</evidence>
<name>A0A8T1ICM1_9STRA</name>
<proteinExistence type="predicted"/>
<organism evidence="2 3">
    <name type="scientific">Phytophthora cactorum</name>
    <dbReference type="NCBI Taxonomy" id="29920"/>
    <lineage>
        <taxon>Eukaryota</taxon>
        <taxon>Sar</taxon>
        <taxon>Stramenopiles</taxon>
        <taxon>Oomycota</taxon>
        <taxon>Peronosporomycetes</taxon>
        <taxon>Peronosporales</taxon>
        <taxon>Peronosporaceae</taxon>
        <taxon>Phytophthora</taxon>
    </lineage>
</organism>
<dbReference type="AlphaFoldDB" id="A0A8T1ICM1"/>
<dbReference type="EMBL" id="RCMV01000168">
    <property type="protein sequence ID" value="KAG3222764.1"/>
    <property type="molecule type" value="Genomic_DNA"/>
</dbReference>
<evidence type="ECO:0000313" key="2">
    <source>
        <dbReference type="EMBL" id="KAG3222764.1"/>
    </source>
</evidence>
<dbReference type="Proteomes" id="UP000760860">
    <property type="component" value="Unassembled WGS sequence"/>
</dbReference>
<evidence type="ECO:0000313" key="3">
    <source>
        <dbReference type="Proteomes" id="UP000760860"/>
    </source>
</evidence>
<reference evidence="2" key="1">
    <citation type="submission" date="2018-05" db="EMBL/GenBank/DDBJ databases">
        <title>Effector identification in a new, highly contiguous assembly of the strawberry crown rot pathogen Phytophthora cactorum.</title>
        <authorList>
            <person name="Armitage A.D."/>
            <person name="Nellist C.F."/>
            <person name="Bates H."/>
            <person name="Vickerstaff R.J."/>
            <person name="Harrison R.J."/>
        </authorList>
    </citation>
    <scope>NUCLEOTIDE SEQUENCE</scope>
    <source>
        <strain evidence="2">P421</strain>
    </source>
</reference>
<feature type="chain" id="PRO_5035943461" description="RxLR effector protein" evidence="1">
    <location>
        <begin position="23"/>
        <end position="49"/>
    </location>
</feature>